<accession>A0A8B7ZP54</accession>
<dbReference type="Pfam" id="PF12874">
    <property type="entry name" value="zf-met"/>
    <property type="match status" value="1"/>
</dbReference>
<reference evidence="15" key="1">
    <citation type="submission" date="2025-08" db="UniProtKB">
        <authorList>
            <consortium name="RefSeq"/>
        </authorList>
    </citation>
    <scope>IDENTIFICATION</scope>
</reference>
<keyword evidence="4" id="KW-0677">Repeat</keyword>
<evidence type="ECO:0000256" key="3">
    <source>
        <dbReference type="ARBA" id="ARBA00022723"/>
    </source>
</evidence>
<dbReference type="Pfam" id="PF00096">
    <property type="entry name" value="zf-C2H2"/>
    <property type="match status" value="7"/>
</dbReference>
<dbReference type="Gene3D" id="2.170.270.10">
    <property type="entry name" value="SET domain"/>
    <property type="match status" value="1"/>
</dbReference>
<keyword evidence="6" id="KW-0862">Zinc</keyword>
<feature type="domain" description="C2H2-type" evidence="13">
    <location>
        <begin position="585"/>
        <end position="612"/>
    </location>
</feature>
<dbReference type="InterPro" id="IPR013087">
    <property type="entry name" value="Znf_C2H2_type"/>
</dbReference>
<feature type="domain" description="C2H2-type" evidence="13">
    <location>
        <begin position="697"/>
        <end position="724"/>
    </location>
</feature>
<evidence type="ECO:0000256" key="9">
    <source>
        <dbReference type="ARBA" id="ARBA00023163"/>
    </source>
</evidence>
<evidence type="ECO:0000256" key="4">
    <source>
        <dbReference type="ARBA" id="ARBA00022737"/>
    </source>
</evidence>
<keyword evidence="7" id="KW-0805">Transcription regulation</keyword>
<evidence type="ECO:0000256" key="6">
    <source>
        <dbReference type="ARBA" id="ARBA00022833"/>
    </source>
</evidence>
<evidence type="ECO:0000256" key="1">
    <source>
        <dbReference type="ARBA" id="ARBA00004123"/>
    </source>
</evidence>
<feature type="domain" description="C2H2-type" evidence="13">
    <location>
        <begin position="641"/>
        <end position="668"/>
    </location>
</feature>
<dbReference type="Proteomes" id="UP000694845">
    <property type="component" value="Unplaced"/>
</dbReference>
<dbReference type="GO" id="GO:0008270">
    <property type="term" value="F:zinc ion binding"/>
    <property type="evidence" value="ECO:0007669"/>
    <property type="project" value="UniProtKB-KW"/>
</dbReference>
<dbReference type="PANTHER" id="PTHR24393">
    <property type="entry name" value="ZINC FINGER PROTEIN"/>
    <property type="match status" value="1"/>
</dbReference>
<keyword evidence="3" id="KW-0479">Metal-binding</keyword>
<comment type="similarity">
    <text evidence="2">Belongs to the krueppel C2H2-type zinc-finger protein family.</text>
</comment>
<feature type="domain" description="C2H2-type" evidence="13">
    <location>
        <begin position="446"/>
        <end position="473"/>
    </location>
</feature>
<evidence type="ECO:0000256" key="7">
    <source>
        <dbReference type="ARBA" id="ARBA00023015"/>
    </source>
</evidence>
<dbReference type="AlphaFoldDB" id="A0A8B7ZP54"/>
<feature type="domain" description="C2H2-type" evidence="13">
    <location>
        <begin position="503"/>
        <end position="530"/>
    </location>
</feature>
<feature type="domain" description="C2H2-type" evidence="13">
    <location>
        <begin position="221"/>
        <end position="243"/>
    </location>
</feature>
<feature type="domain" description="C2H2-type" evidence="13">
    <location>
        <begin position="613"/>
        <end position="640"/>
    </location>
</feature>
<dbReference type="InterPro" id="IPR046341">
    <property type="entry name" value="SET_dom_sf"/>
</dbReference>
<keyword evidence="10" id="KW-0539">Nucleus</keyword>
<dbReference type="FunFam" id="3.30.160.60:FF:001954">
    <property type="entry name" value="Zinc finger protein 787"/>
    <property type="match status" value="1"/>
</dbReference>
<evidence type="ECO:0000256" key="5">
    <source>
        <dbReference type="ARBA" id="ARBA00022771"/>
    </source>
</evidence>
<gene>
    <name evidence="15" type="primary">LOC110987057</name>
</gene>
<feature type="domain" description="C2H2-type" evidence="13">
    <location>
        <begin position="669"/>
        <end position="696"/>
    </location>
</feature>
<keyword evidence="9" id="KW-0804">Transcription</keyword>
<comment type="subcellular location">
    <subcellularLocation>
        <location evidence="1">Nucleus</location>
    </subcellularLocation>
</comment>
<dbReference type="PROSITE" id="PS50157">
    <property type="entry name" value="ZINC_FINGER_C2H2_2"/>
    <property type="match status" value="11"/>
</dbReference>
<dbReference type="FunFam" id="3.30.160.60:FF:000624">
    <property type="entry name" value="zinc finger protein 697"/>
    <property type="match status" value="1"/>
</dbReference>
<dbReference type="FunFam" id="3.30.160.60:FF:000478">
    <property type="entry name" value="Zinc finger protein 133"/>
    <property type="match status" value="1"/>
</dbReference>
<dbReference type="PROSITE" id="PS00028">
    <property type="entry name" value="ZINC_FINGER_C2H2_1"/>
    <property type="match status" value="11"/>
</dbReference>
<dbReference type="KEGG" id="aplc:110987057"/>
<proteinExistence type="inferred from homology"/>
<dbReference type="Pfam" id="PF21549">
    <property type="entry name" value="PRDM2_PR"/>
    <property type="match status" value="1"/>
</dbReference>
<keyword evidence="14" id="KW-1185">Reference proteome</keyword>
<dbReference type="FunFam" id="3.30.160.60:FF:001498">
    <property type="entry name" value="Zinc finger protein 404"/>
    <property type="match status" value="1"/>
</dbReference>
<evidence type="ECO:0000313" key="14">
    <source>
        <dbReference type="Proteomes" id="UP000694845"/>
    </source>
</evidence>
<evidence type="ECO:0000256" key="11">
    <source>
        <dbReference type="PROSITE-ProRule" id="PRU00042"/>
    </source>
</evidence>
<dbReference type="SMART" id="SM00355">
    <property type="entry name" value="ZnF_C2H2"/>
    <property type="match status" value="11"/>
</dbReference>
<organism evidence="14 15">
    <name type="scientific">Acanthaster planci</name>
    <name type="common">Crown-of-thorns starfish</name>
    <dbReference type="NCBI Taxonomy" id="133434"/>
    <lineage>
        <taxon>Eukaryota</taxon>
        <taxon>Metazoa</taxon>
        <taxon>Echinodermata</taxon>
        <taxon>Eleutherozoa</taxon>
        <taxon>Asterozoa</taxon>
        <taxon>Asteroidea</taxon>
        <taxon>Valvatacea</taxon>
        <taxon>Valvatida</taxon>
        <taxon>Acanthasteridae</taxon>
        <taxon>Acanthaster</taxon>
    </lineage>
</organism>
<evidence type="ECO:0000256" key="10">
    <source>
        <dbReference type="ARBA" id="ARBA00023242"/>
    </source>
</evidence>
<dbReference type="GO" id="GO:0000978">
    <property type="term" value="F:RNA polymerase II cis-regulatory region sequence-specific DNA binding"/>
    <property type="evidence" value="ECO:0007669"/>
    <property type="project" value="TreeGrafter"/>
</dbReference>
<sequence length="729" mass="84496">MAPHCLYVCRGGKNKARGVWAVHPIEAGVRFGPLQGDIVPIDLCTKKTNPWPFTNTWEIYCDGKLCHFHSLSDGSRTDWLHHVTSTYASWTGVNMAAYQCRGEIYYVTTKAIGQGRELILGLNNIEVDPAWIEKEKSIGFTSCKRCIVCKRHHEDTPLVARRSDWPFRAENEGIHFDDSFPILKVSAFEVHKWLKNPGISRVKLKKDLTPNSRRPVYRGFFVCQLCGWKFKTFERYSSHKRNHQIRYLKFRLKPSTQHAKSREEEGISSLEFSVEHHRHDFSSSRGNCREEVAPRVNKEEGGQLTVVSRETGNTTKNSCEEMDSGYQDAESLTGHEVDNVNFSETVVEKRMSPKIIPEKDYTLPWRLRQRKPAARYQKRSHQQCRVCTHKVQGATNKRASKPSHRPAENGSITKSDRFSCTRCKKSFSSNANLEKHLRVHTGEKPYVCSYCNKRFSESSNLNTHLRVHTGHNPYKCQTCDKQFKYLKGFKLHMSRHERAPVTYKCNFCDREFSQKGPCKTHEKSHQREKPFKCRVCKMKFKREGGLQMHVDKIHQSCHGAILRRKRGKTTGVGEEIESTKDRHRYQCKECGKGFRYNYSLKQHMRIHTGEKPFKCTQCDATFSQSSNLTSHRRIHTGEAPYKCNHCKKTFTCAQNLRSHLRVHTGERPYRCPQCPAKFAYSSYLKTHSLVHSDRKPLKCKVCDKEYRHPTSFKIHCRTHSDEQKPGNSG</sequence>
<dbReference type="RefSeq" id="XP_022105171.1">
    <property type="nucleotide sequence ID" value="XM_022249479.1"/>
</dbReference>
<evidence type="ECO:0000256" key="12">
    <source>
        <dbReference type="SAM" id="MobiDB-lite"/>
    </source>
</evidence>
<dbReference type="GO" id="GO:0005634">
    <property type="term" value="C:nucleus"/>
    <property type="evidence" value="ECO:0007669"/>
    <property type="project" value="UniProtKB-SubCell"/>
</dbReference>
<keyword evidence="5 11" id="KW-0863">Zinc-finger</keyword>
<dbReference type="InterPro" id="IPR001214">
    <property type="entry name" value="SET_dom"/>
</dbReference>
<evidence type="ECO:0000313" key="15">
    <source>
        <dbReference type="RefSeq" id="XP_022105171.1"/>
    </source>
</evidence>
<dbReference type="OrthoDB" id="40579at2759"/>
<dbReference type="FunFam" id="3.30.160.60:FF:002090">
    <property type="entry name" value="Zinc finger protein 473"/>
    <property type="match status" value="1"/>
</dbReference>
<dbReference type="PIRSF" id="PIRSF013212">
    <property type="entry name" value="PRDM1"/>
    <property type="match status" value="1"/>
</dbReference>
<evidence type="ECO:0000256" key="8">
    <source>
        <dbReference type="ARBA" id="ARBA00023125"/>
    </source>
</evidence>
<name>A0A8B7ZP54_ACAPL</name>
<feature type="domain" description="C2H2-type" evidence="13">
    <location>
        <begin position="418"/>
        <end position="445"/>
    </location>
</feature>
<dbReference type="PANTHER" id="PTHR24393:SF15">
    <property type="entry name" value="IP01243P-RELATED"/>
    <property type="match status" value="1"/>
</dbReference>
<feature type="domain" description="C2H2-type" evidence="13">
    <location>
        <begin position="474"/>
        <end position="496"/>
    </location>
</feature>
<dbReference type="GO" id="GO:0001228">
    <property type="term" value="F:DNA-binding transcription activator activity, RNA polymerase II-specific"/>
    <property type="evidence" value="ECO:0007669"/>
    <property type="project" value="TreeGrafter"/>
</dbReference>
<protein>
    <submittedName>
        <fullName evidence="15">Zinc finger protein 2-like</fullName>
    </submittedName>
</protein>
<dbReference type="Gene3D" id="3.30.160.60">
    <property type="entry name" value="Classic Zinc Finger"/>
    <property type="match status" value="10"/>
</dbReference>
<dbReference type="InterPro" id="IPR036236">
    <property type="entry name" value="Znf_C2H2_sf"/>
</dbReference>
<dbReference type="OMA" id="PCKTHEK"/>
<evidence type="ECO:0000259" key="13">
    <source>
        <dbReference type="PROSITE" id="PS50157"/>
    </source>
</evidence>
<feature type="domain" description="C2H2-type" evidence="13">
    <location>
        <begin position="531"/>
        <end position="554"/>
    </location>
</feature>
<dbReference type="InterPro" id="IPR016608">
    <property type="entry name" value="PRDM1"/>
</dbReference>
<dbReference type="GeneID" id="110987057"/>
<keyword evidence="8" id="KW-0238">DNA-binding</keyword>
<dbReference type="FunFam" id="3.30.160.60:FF:000358">
    <property type="entry name" value="zinc finger protein 24"/>
    <property type="match status" value="1"/>
</dbReference>
<dbReference type="SUPFAM" id="SSF57667">
    <property type="entry name" value="beta-beta-alpha zinc fingers"/>
    <property type="match status" value="6"/>
</dbReference>
<evidence type="ECO:0000256" key="2">
    <source>
        <dbReference type="ARBA" id="ARBA00006991"/>
    </source>
</evidence>
<feature type="region of interest" description="Disordered" evidence="12">
    <location>
        <begin position="392"/>
        <end position="412"/>
    </location>
</feature>